<keyword evidence="1" id="KW-1133">Transmembrane helix</keyword>
<evidence type="ECO:0000313" key="2">
    <source>
        <dbReference type="EMBL" id="GAA3703652.1"/>
    </source>
</evidence>
<feature type="transmembrane region" description="Helical" evidence="1">
    <location>
        <begin position="21"/>
        <end position="43"/>
    </location>
</feature>
<keyword evidence="1" id="KW-0812">Transmembrane</keyword>
<proteinExistence type="predicted"/>
<organism evidence="2 3">
    <name type="scientific">Oceanisphaera sediminis</name>
    <dbReference type="NCBI Taxonomy" id="981381"/>
    <lineage>
        <taxon>Bacteria</taxon>
        <taxon>Pseudomonadati</taxon>
        <taxon>Pseudomonadota</taxon>
        <taxon>Gammaproteobacteria</taxon>
        <taxon>Aeromonadales</taxon>
        <taxon>Aeromonadaceae</taxon>
        <taxon>Oceanisphaera</taxon>
    </lineage>
</organism>
<accession>A0ABP7DFJ2</accession>
<comment type="caution">
    <text evidence="2">The sequence shown here is derived from an EMBL/GenBank/DDBJ whole genome shotgun (WGS) entry which is preliminary data.</text>
</comment>
<keyword evidence="3" id="KW-1185">Reference proteome</keyword>
<dbReference type="Proteomes" id="UP001501479">
    <property type="component" value="Unassembled WGS sequence"/>
</dbReference>
<evidence type="ECO:0008006" key="4">
    <source>
        <dbReference type="Google" id="ProtNLM"/>
    </source>
</evidence>
<sequence>MRPSRYRRSHTIRRRNSGVSLVEYVLGLAILAIVLVGVGLFFLSQPRLLDPVFQFRAVSLAETLSEQVLAVKYDEKNKPEKQSRCSVNCTKAKKFGVDGSESQLSDFNDVDDFQLWCNNGESGATGAIDGEELATQLNLPETQLYRRFTVETCVAVNDDDPANIFKQVEIKVSIDKGSTLSFVLHRYNIR</sequence>
<gene>
    <name evidence="2" type="ORF">GCM10022421_07930</name>
</gene>
<reference evidence="3" key="1">
    <citation type="journal article" date="2019" name="Int. J. Syst. Evol. Microbiol.">
        <title>The Global Catalogue of Microorganisms (GCM) 10K type strain sequencing project: providing services to taxonomists for standard genome sequencing and annotation.</title>
        <authorList>
            <consortium name="The Broad Institute Genomics Platform"/>
            <consortium name="The Broad Institute Genome Sequencing Center for Infectious Disease"/>
            <person name="Wu L."/>
            <person name="Ma J."/>
        </authorList>
    </citation>
    <scope>NUCLEOTIDE SEQUENCE [LARGE SCALE GENOMIC DNA]</scope>
    <source>
        <strain evidence="3">JCM 17329</strain>
    </source>
</reference>
<keyword evidence="1" id="KW-0472">Membrane</keyword>
<protein>
    <recommendedName>
        <fullName evidence="4">MSHA biogenesis protein MshD</fullName>
    </recommendedName>
</protein>
<name>A0ABP7DFJ2_9GAMM</name>
<dbReference type="EMBL" id="BAABDS010000010">
    <property type="protein sequence ID" value="GAA3703652.1"/>
    <property type="molecule type" value="Genomic_DNA"/>
</dbReference>
<evidence type="ECO:0000313" key="3">
    <source>
        <dbReference type="Proteomes" id="UP001501479"/>
    </source>
</evidence>
<evidence type="ECO:0000256" key="1">
    <source>
        <dbReference type="SAM" id="Phobius"/>
    </source>
</evidence>
<dbReference type="RefSeq" id="WP_344962618.1">
    <property type="nucleotide sequence ID" value="NZ_BAABDS010000010.1"/>
</dbReference>